<keyword evidence="2" id="KW-1185">Reference proteome</keyword>
<protein>
    <submittedName>
        <fullName evidence="1">Uncharacterized protein</fullName>
    </submittedName>
</protein>
<name>A0A1Z4JEJ7_LEPBY</name>
<dbReference type="AlphaFoldDB" id="A0A1Z4JEJ7"/>
<gene>
    <name evidence="1" type="ORF">NIES2135_20140</name>
</gene>
<evidence type="ECO:0000313" key="1">
    <source>
        <dbReference type="EMBL" id="BAY55192.1"/>
    </source>
</evidence>
<organism evidence="1 2">
    <name type="scientific">Leptolyngbya boryana NIES-2135</name>
    <dbReference type="NCBI Taxonomy" id="1973484"/>
    <lineage>
        <taxon>Bacteria</taxon>
        <taxon>Bacillati</taxon>
        <taxon>Cyanobacteriota</taxon>
        <taxon>Cyanophyceae</taxon>
        <taxon>Leptolyngbyales</taxon>
        <taxon>Leptolyngbyaceae</taxon>
        <taxon>Leptolyngbya group</taxon>
        <taxon>Leptolyngbya</taxon>
    </lineage>
</organism>
<dbReference type="EMBL" id="AP018203">
    <property type="protein sequence ID" value="BAY55192.1"/>
    <property type="molecule type" value="Genomic_DNA"/>
</dbReference>
<evidence type="ECO:0000313" key="2">
    <source>
        <dbReference type="Proteomes" id="UP000217895"/>
    </source>
</evidence>
<dbReference type="Proteomes" id="UP000217895">
    <property type="component" value="Chromosome"/>
</dbReference>
<sequence length="74" mass="8446">MTQAMPFQTVIEYVEALSEDEQNELFDLIQKRRVMKRRQKIAQNAEKTLEAVRNGTAERGTAADVMAVIFGDDK</sequence>
<proteinExistence type="predicted"/>
<reference evidence="1 2" key="1">
    <citation type="submission" date="2017-06" db="EMBL/GenBank/DDBJ databases">
        <title>Genome sequencing of cyanobaciteial culture collection at National Institute for Environmental Studies (NIES).</title>
        <authorList>
            <person name="Hirose Y."/>
            <person name="Shimura Y."/>
            <person name="Fujisawa T."/>
            <person name="Nakamura Y."/>
            <person name="Kawachi M."/>
        </authorList>
    </citation>
    <scope>NUCLEOTIDE SEQUENCE [LARGE SCALE GENOMIC DNA]</scope>
    <source>
        <strain evidence="1 2">NIES-2135</strain>
    </source>
</reference>
<accession>A0A1Z4JEJ7</accession>